<accession>A0A1V2H4W0</accession>
<dbReference type="SUPFAM" id="SSF46785">
    <property type="entry name" value="Winged helix' DNA-binding domain"/>
    <property type="match status" value="1"/>
</dbReference>
<dbReference type="Gene3D" id="3.30.450.40">
    <property type="match status" value="1"/>
</dbReference>
<dbReference type="GO" id="GO:0003700">
    <property type="term" value="F:DNA-binding transcription factor activity"/>
    <property type="evidence" value="ECO:0007669"/>
    <property type="project" value="TreeGrafter"/>
</dbReference>
<evidence type="ECO:0008006" key="8">
    <source>
        <dbReference type="Google" id="ProtNLM"/>
    </source>
</evidence>
<evidence type="ECO:0000259" key="4">
    <source>
        <dbReference type="PROSITE" id="PS51077"/>
    </source>
</evidence>
<dbReference type="PANTHER" id="PTHR30136">
    <property type="entry name" value="HELIX-TURN-HELIX TRANSCRIPTIONAL REGULATOR, ICLR FAMILY"/>
    <property type="match status" value="1"/>
</dbReference>
<evidence type="ECO:0000313" key="7">
    <source>
        <dbReference type="Proteomes" id="UP000188879"/>
    </source>
</evidence>
<reference evidence="6 7" key="1">
    <citation type="submission" date="2016-10" db="EMBL/GenBank/DDBJ databases">
        <title>Draft Genome sequence of Roseomonas sp. strain M3.</title>
        <authorList>
            <person name="Subhash Y."/>
            <person name="Lee S."/>
        </authorList>
    </citation>
    <scope>NUCLEOTIDE SEQUENCE [LARGE SCALE GENOMIC DNA]</scope>
    <source>
        <strain evidence="6 7">M3</strain>
    </source>
</reference>
<dbReference type="InterPro" id="IPR005471">
    <property type="entry name" value="Tscrpt_reg_IclR_N"/>
</dbReference>
<dbReference type="Pfam" id="PF09339">
    <property type="entry name" value="HTH_IclR"/>
    <property type="match status" value="1"/>
</dbReference>
<comment type="caution">
    <text evidence="6">The sequence shown here is derived from an EMBL/GenBank/DDBJ whole genome shotgun (WGS) entry which is preliminary data.</text>
</comment>
<dbReference type="SUPFAM" id="SSF55781">
    <property type="entry name" value="GAF domain-like"/>
    <property type="match status" value="1"/>
</dbReference>
<feature type="domain" description="IclR-ED" evidence="5">
    <location>
        <begin position="89"/>
        <end position="269"/>
    </location>
</feature>
<evidence type="ECO:0000259" key="5">
    <source>
        <dbReference type="PROSITE" id="PS51078"/>
    </source>
</evidence>
<dbReference type="InterPro" id="IPR050707">
    <property type="entry name" value="HTH_MetabolicPath_Reg"/>
</dbReference>
<keyword evidence="2" id="KW-0238">DNA-binding</keyword>
<dbReference type="PROSITE" id="PS51077">
    <property type="entry name" value="HTH_ICLR"/>
    <property type="match status" value="1"/>
</dbReference>
<dbReference type="EMBL" id="MLCO01000054">
    <property type="protein sequence ID" value="ONG56080.1"/>
    <property type="molecule type" value="Genomic_DNA"/>
</dbReference>
<dbReference type="PANTHER" id="PTHR30136:SF35">
    <property type="entry name" value="HTH-TYPE TRANSCRIPTIONAL REGULATOR RV1719"/>
    <property type="match status" value="1"/>
</dbReference>
<dbReference type="InterPro" id="IPR036388">
    <property type="entry name" value="WH-like_DNA-bd_sf"/>
</dbReference>
<dbReference type="Pfam" id="PF01614">
    <property type="entry name" value="IclR_C"/>
    <property type="match status" value="1"/>
</dbReference>
<evidence type="ECO:0000256" key="3">
    <source>
        <dbReference type="ARBA" id="ARBA00023163"/>
    </source>
</evidence>
<dbReference type="InterPro" id="IPR036390">
    <property type="entry name" value="WH_DNA-bd_sf"/>
</dbReference>
<feature type="domain" description="HTH iclR-type" evidence="4">
    <location>
        <begin position="26"/>
        <end position="88"/>
    </location>
</feature>
<gene>
    <name evidence="6" type="ORF">BKE38_07065</name>
</gene>
<evidence type="ECO:0000256" key="2">
    <source>
        <dbReference type="ARBA" id="ARBA00023125"/>
    </source>
</evidence>
<evidence type="ECO:0000256" key="1">
    <source>
        <dbReference type="ARBA" id="ARBA00023015"/>
    </source>
</evidence>
<keyword evidence="3" id="KW-0804">Transcription</keyword>
<dbReference type="Gene3D" id="1.10.10.10">
    <property type="entry name" value="Winged helix-like DNA-binding domain superfamily/Winged helix DNA-binding domain"/>
    <property type="match status" value="1"/>
</dbReference>
<dbReference type="Proteomes" id="UP000188879">
    <property type="component" value="Unassembled WGS sequence"/>
</dbReference>
<keyword evidence="1" id="KW-0805">Transcription regulation</keyword>
<dbReference type="AlphaFoldDB" id="A0A1V2H4W0"/>
<dbReference type="GO" id="GO:0003677">
    <property type="term" value="F:DNA binding"/>
    <property type="evidence" value="ECO:0007669"/>
    <property type="project" value="UniProtKB-KW"/>
</dbReference>
<dbReference type="InterPro" id="IPR029016">
    <property type="entry name" value="GAF-like_dom_sf"/>
</dbReference>
<dbReference type="PROSITE" id="PS51078">
    <property type="entry name" value="ICLR_ED"/>
    <property type="match status" value="1"/>
</dbReference>
<dbReference type="SMART" id="SM00346">
    <property type="entry name" value="HTH_ICLR"/>
    <property type="match status" value="1"/>
</dbReference>
<organism evidence="6 7">
    <name type="scientific">Teichococcus deserti</name>
    <dbReference type="NCBI Taxonomy" id="1817963"/>
    <lineage>
        <taxon>Bacteria</taxon>
        <taxon>Pseudomonadati</taxon>
        <taxon>Pseudomonadota</taxon>
        <taxon>Alphaproteobacteria</taxon>
        <taxon>Acetobacterales</taxon>
        <taxon>Roseomonadaceae</taxon>
        <taxon>Roseomonas</taxon>
    </lineage>
</organism>
<dbReference type="GO" id="GO:0045892">
    <property type="term" value="P:negative regulation of DNA-templated transcription"/>
    <property type="evidence" value="ECO:0007669"/>
    <property type="project" value="TreeGrafter"/>
</dbReference>
<evidence type="ECO:0000313" key="6">
    <source>
        <dbReference type="EMBL" id="ONG56080.1"/>
    </source>
</evidence>
<sequence>MMSRIRDRLTREGGLAPEAAEGAQRQRGVDRVIDLLEALLRARAPLRIGELARRIDAPRSTTYSLVKLLLAADVLEASEDGNAVYFGRAIGLYGHAYTERNPIHRLARPVLERLAREDGCTAQLCALHGDKYVVLDSVSAGGIFRITAEIGVPVPIPWTASGRLLLAGRSDAEIRALIPAADYDLPDGRRIDPAGFLENIRQARRDGFCVTTSLSDRFTSCLAAPLQDAQGRVVATLCFVTAADQPAALKAGLVAALVAAAATLSASLP</sequence>
<protein>
    <recommendedName>
        <fullName evidence="8">IclR family transcriptional regulator</fullName>
    </recommendedName>
</protein>
<proteinExistence type="predicted"/>
<keyword evidence="7" id="KW-1185">Reference proteome</keyword>
<dbReference type="InterPro" id="IPR014757">
    <property type="entry name" value="Tscrpt_reg_IclR_C"/>
</dbReference>
<name>A0A1V2H4W0_9PROT</name>